<evidence type="ECO:0000256" key="2">
    <source>
        <dbReference type="ARBA" id="ARBA00009310"/>
    </source>
</evidence>
<keyword evidence="5 15" id="KW-0472">Membrane</keyword>
<dbReference type="PANTHER" id="PTHR21347:SF0">
    <property type="entry name" value="LIPID SCRAMBLASE CLPTM1L"/>
    <property type="match status" value="1"/>
</dbReference>
<evidence type="ECO:0000256" key="13">
    <source>
        <dbReference type="ARBA" id="ARBA00045827"/>
    </source>
</evidence>
<reference evidence="16" key="1">
    <citation type="journal article" date="2024" name="Gigascience">
        <title>Chromosome-level genome of the poultry shaft louse Menopon gallinae provides insight into the host-switching and adaptive evolution of parasitic lice.</title>
        <authorList>
            <person name="Xu Y."/>
            <person name="Ma L."/>
            <person name="Liu S."/>
            <person name="Liang Y."/>
            <person name="Liu Q."/>
            <person name="He Z."/>
            <person name="Tian L."/>
            <person name="Duan Y."/>
            <person name="Cai W."/>
            <person name="Li H."/>
            <person name="Song F."/>
        </authorList>
    </citation>
    <scope>NUCLEOTIDE SEQUENCE</scope>
    <source>
        <strain evidence="16">Cailab_2023a</strain>
    </source>
</reference>
<evidence type="ECO:0000256" key="1">
    <source>
        <dbReference type="ARBA" id="ARBA00004141"/>
    </source>
</evidence>
<dbReference type="GO" id="GO:0012505">
    <property type="term" value="C:endomembrane system"/>
    <property type="evidence" value="ECO:0007669"/>
    <property type="project" value="TreeGrafter"/>
</dbReference>
<comment type="similarity">
    <text evidence="2">Belongs to the CLPTM1 family.</text>
</comment>
<evidence type="ECO:0000256" key="15">
    <source>
        <dbReference type="SAM" id="Phobius"/>
    </source>
</evidence>
<comment type="subcellular location">
    <subcellularLocation>
        <location evidence="1">Membrane</location>
        <topology evidence="1">Multi-pass membrane protein</topology>
    </subcellularLocation>
</comment>
<feature type="transmembrane region" description="Helical" evidence="15">
    <location>
        <begin position="350"/>
        <end position="368"/>
    </location>
</feature>
<comment type="caution">
    <text evidence="16">The sequence shown here is derived from an EMBL/GenBank/DDBJ whole genome shotgun (WGS) entry which is preliminary data.</text>
</comment>
<sequence length="531" mass="62498">MPKYISFSTIFCGVVLSYIIYSMWSICQIFIPPKCTNPKTCLKSYLHDDPDLDLCIFISQNHNARGYDDIRLLEVISEFEYTKAWERKLTLDIPENVRKNGSLNLHVFAVPSALGSLYERCSKIDTIPESVSFRIPLTQMHVPESYIFNLLENDEGRKEKETIIIPDKKEWAKPVSHLKSKVTFNMLTDPMLLPREKIPVELYQYLTLSKQKTFLPILIHNFLETKIEDLRLMQNPREEVLLKYEPIHFGKLRFILNMKEAMTYLKKMGFTSRDIDDIKGIFAGTNLYLLSATMVITTIHVLFDILAFKNDIKFWRQKKTVEGLSVRFVIWRAFSQAIVCLYLLDEQASLLVLIPSVIATTIEFWKVIKVLRRQYSKETLKSEIETNKYDAECMTYISYILYPLCVGGAMYSLLYQQHRSWYSWCIHSLVNGVYAFGFLFMLPQLFINYRLKSVEALPWRAFMYKAFNTFIDDFFAFIITMPTAHRVACFRDDVIFLVYLYQRWLYPVDKTRRDESTKHIDERGESKDKTE</sequence>
<comment type="catalytic activity">
    <reaction evidence="9">
        <text>6-(alpha-D-glucosaminyl)-(1-octadecanoyl,2-(9Z)-octadecenoyl-sn-glycero-3-phospho)-1D-myo-inositol(in) = 6-(alpha-D-glucosaminyl)-(1-octadecanoyl,2-(9Z)-octadecenoyl-sn-glycero-3-phospho)-1D-myo-inositol(out)</text>
        <dbReference type="Rhea" id="RHEA:71495"/>
        <dbReference type="ChEBI" id="CHEBI:190691"/>
    </reaction>
</comment>
<feature type="transmembrane region" description="Helical" evidence="15">
    <location>
        <begin position="7"/>
        <end position="31"/>
    </location>
</feature>
<evidence type="ECO:0000256" key="11">
    <source>
        <dbReference type="ARBA" id="ARBA00042320"/>
    </source>
</evidence>
<feature type="transmembrane region" description="Helical" evidence="15">
    <location>
        <begin position="421"/>
        <end position="442"/>
    </location>
</feature>
<comment type="function">
    <text evidence="13">Scramblase that mediates the translocation of glucosaminylphosphatidylinositol (alpha-D-GlcN-(1-6)-(1,2-diacyl-sn-glycero-3-phospho)-1D-myo-inositol, GlcN-PI) across the endoplasmic reticulum (ER) membrane, from the cytosolic leaflet to the luminal leaflet of the ER membrane, where it participates in the biosynthesis of glycosylphosphatidylinositol (GPI). GPI is a lipid glycoconjugate involved in post-translational modification of proteins. Can also translocate 1,2-diacyl-sn-glycero-3-phospho-(1D-myo-inositol) (phosphatidylinositol or PI), as well as several other phospholipids (1,2-diacyl-sn-glycero-3-phosphocholine, 1,2-diacyl-sn-glycero-3-phosphoethanolamine), and N-acetylglucosaminylphosphatidylinositol (GlcNAc-PI) in vitro.</text>
</comment>
<evidence type="ECO:0000256" key="12">
    <source>
        <dbReference type="ARBA" id="ARBA00043155"/>
    </source>
</evidence>
<name>A0AAW2ICG8_9NEOP</name>
<evidence type="ECO:0000256" key="5">
    <source>
        <dbReference type="ARBA" id="ARBA00023136"/>
    </source>
</evidence>
<keyword evidence="4 15" id="KW-1133">Transmembrane helix</keyword>
<comment type="catalytic activity">
    <reaction evidence="8">
        <text>a 1,2-diacyl-sn-glycero-3-phospho-(1D-myo-inositol)(in) = a 1,2-diacyl-sn-glycero-3-phospho-(1D-myo-inositol)(out)</text>
        <dbReference type="Rhea" id="RHEA:38691"/>
        <dbReference type="ChEBI" id="CHEBI:57880"/>
    </reaction>
</comment>
<dbReference type="PANTHER" id="PTHR21347">
    <property type="entry name" value="CLEFT LIP AND PALATE ASSOCIATED TRANSMEMBRANE PROTEIN-RELATED"/>
    <property type="match status" value="1"/>
</dbReference>
<evidence type="ECO:0000256" key="9">
    <source>
        <dbReference type="ARBA" id="ARBA00036810"/>
    </source>
</evidence>
<evidence type="ECO:0000256" key="14">
    <source>
        <dbReference type="ARBA" id="ARBA00093208"/>
    </source>
</evidence>
<feature type="transmembrane region" description="Helical" evidence="15">
    <location>
        <begin position="287"/>
        <end position="307"/>
    </location>
</feature>
<comment type="catalytic activity">
    <reaction evidence="14">
        <text>a 6-(alpha-D-glucosaminyl)-1-(1,2-diacyl-sn-glycero-3-phospho)-1D-myo-inositol(in) = a 6-(alpha-D-glucosaminyl)-1-(1,2-diacyl-sn-glycero-3-phospho)-1D-myo-inositol(out)</text>
        <dbReference type="Rhea" id="RHEA:71491"/>
        <dbReference type="ChEBI" id="CHEBI:57997"/>
    </reaction>
</comment>
<dbReference type="GO" id="GO:0016020">
    <property type="term" value="C:membrane"/>
    <property type="evidence" value="ECO:0007669"/>
    <property type="project" value="UniProtKB-SubCell"/>
</dbReference>
<accession>A0AAW2ICG8</accession>
<dbReference type="AlphaFoldDB" id="A0AAW2ICG8"/>
<evidence type="ECO:0000256" key="7">
    <source>
        <dbReference type="ARBA" id="ARBA00024631"/>
    </source>
</evidence>
<dbReference type="InterPro" id="IPR008429">
    <property type="entry name" value="CLPTM1"/>
</dbReference>
<organism evidence="16">
    <name type="scientific">Menopon gallinae</name>
    <name type="common">poultry shaft louse</name>
    <dbReference type="NCBI Taxonomy" id="328185"/>
    <lineage>
        <taxon>Eukaryota</taxon>
        <taxon>Metazoa</taxon>
        <taxon>Ecdysozoa</taxon>
        <taxon>Arthropoda</taxon>
        <taxon>Hexapoda</taxon>
        <taxon>Insecta</taxon>
        <taxon>Pterygota</taxon>
        <taxon>Neoptera</taxon>
        <taxon>Paraneoptera</taxon>
        <taxon>Psocodea</taxon>
        <taxon>Troctomorpha</taxon>
        <taxon>Phthiraptera</taxon>
        <taxon>Amblycera</taxon>
        <taxon>Menoponidae</taxon>
        <taxon>Menopon</taxon>
    </lineage>
</organism>
<gene>
    <name evidence="16" type="ORF">PYX00_001010</name>
</gene>
<evidence type="ECO:0000256" key="6">
    <source>
        <dbReference type="ARBA" id="ARBA00024615"/>
    </source>
</evidence>
<dbReference type="EMBL" id="JARGDH010000001">
    <property type="protein sequence ID" value="KAL0279461.1"/>
    <property type="molecule type" value="Genomic_DNA"/>
</dbReference>
<evidence type="ECO:0000313" key="16">
    <source>
        <dbReference type="EMBL" id="KAL0279461.1"/>
    </source>
</evidence>
<evidence type="ECO:0000256" key="8">
    <source>
        <dbReference type="ARBA" id="ARBA00035895"/>
    </source>
</evidence>
<proteinExistence type="inferred from homology"/>
<feature type="transmembrane region" description="Helical" evidence="15">
    <location>
        <begin position="396"/>
        <end position="415"/>
    </location>
</feature>
<comment type="catalytic activity">
    <reaction evidence="6">
        <text>a 1,2-diacyl-sn-glycero-3-phosphoethanolamine(in) = a 1,2-diacyl-sn-glycero-3-phosphoethanolamine(out)</text>
        <dbReference type="Rhea" id="RHEA:38895"/>
        <dbReference type="ChEBI" id="CHEBI:64612"/>
    </reaction>
</comment>
<comment type="catalytic activity">
    <reaction evidence="7">
        <text>a 1,2-diacyl-sn-glycero-3-phosphocholine(in) = a 1,2-diacyl-sn-glycero-3-phosphocholine(out)</text>
        <dbReference type="Rhea" id="RHEA:38571"/>
        <dbReference type="ChEBI" id="CHEBI:57643"/>
    </reaction>
</comment>
<evidence type="ECO:0000256" key="10">
    <source>
        <dbReference type="ARBA" id="ARBA00040905"/>
    </source>
</evidence>
<evidence type="ECO:0000256" key="3">
    <source>
        <dbReference type="ARBA" id="ARBA00022692"/>
    </source>
</evidence>
<keyword evidence="3 15" id="KW-0812">Transmembrane</keyword>
<protein>
    <recommendedName>
        <fullName evidence="10">Lipid scramblase CLPTM1L</fullName>
    </recommendedName>
    <alternativeName>
        <fullName evidence="12">Cisplatin resistance-related protein 9</fullName>
    </alternativeName>
    <alternativeName>
        <fullName evidence="11">Cleft lip and palate transmembrane protein 1-like protein</fullName>
    </alternativeName>
</protein>
<dbReference type="Pfam" id="PF05602">
    <property type="entry name" value="CLPTM1"/>
    <property type="match status" value="1"/>
</dbReference>
<evidence type="ECO:0000256" key="4">
    <source>
        <dbReference type="ARBA" id="ARBA00022989"/>
    </source>
</evidence>